<evidence type="ECO:0000313" key="17">
    <source>
        <dbReference type="EMBL" id="CAF2049723.1"/>
    </source>
</evidence>
<feature type="compositionally biased region" description="Polar residues" evidence="14">
    <location>
        <begin position="68"/>
        <end position="77"/>
    </location>
</feature>
<dbReference type="FunFam" id="1.20.5.5270:FF:000001">
    <property type="entry name" value="Lon protease homolog, mitochondrial"/>
    <property type="match status" value="1"/>
</dbReference>
<evidence type="ECO:0000256" key="13">
    <source>
        <dbReference type="RuleBase" id="RU000591"/>
    </source>
</evidence>
<dbReference type="SUPFAM" id="SSF54211">
    <property type="entry name" value="Ribosomal protein S5 domain 2-like"/>
    <property type="match status" value="1"/>
</dbReference>
<evidence type="ECO:0000313" key="22">
    <source>
        <dbReference type="Proteomes" id="UP000663887"/>
    </source>
</evidence>
<dbReference type="EC" id="3.4.21.53" evidence="11"/>
<dbReference type="InterPro" id="IPR015947">
    <property type="entry name" value="PUA-like_sf"/>
</dbReference>
<dbReference type="FunFam" id="1.10.8.60:FF:000043">
    <property type="entry name" value="Lon protease homolog, mitochondrial"/>
    <property type="match status" value="1"/>
</dbReference>
<dbReference type="InterPro" id="IPR054594">
    <property type="entry name" value="Lon_lid"/>
</dbReference>
<comment type="caution">
    <text evidence="18">The sequence shown here is derived from an EMBL/GenBank/DDBJ whole genome shotgun (WGS) entry which is preliminary data.</text>
</comment>
<dbReference type="Gene3D" id="1.20.58.1480">
    <property type="match status" value="1"/>
</dbReference>
<dbReference type="Pfam" id="PF02190">
    <property type="entry name" value="LON_substr_bdg"/>
    <property type="match status" value="1"/>
</dbReference>
<dbReference type="GO" id="GO:0005759">
    <property type="term" value="C:mitochondrial matrix"/>
    <property type="evidence" value="ECO:0007669"/>
    <property type="project" value="UniProtKB-SubCell"/>
</dbReference>
<dbReference type="FunFam" id="1.20.58.1480:FF:000002">
    <property type="entry name" value="Lon protease homolog, mitochondrial"/>
    <property type="match status" value="1"/>
</dbReference>
<dbReference type="Gene3D" id="3.40.50.300">
    <property type="entry name" value="P-loop containing nucleotide triphosphate hydrolases"/>
    <property type="match status" value="1"/>
</dbReference>
<dbReference type="InterPro" id="IPR027417">
    <property type="entry name" value="P-loop_NTPase"/>
</dbReference>
<dbReference type="CDD" id="cd19500">
    <property type="entry name" value="RecA-like_Lon"/>
    <property type="match status" value="1"/>
</dbReference>
<keyword evidence="9 11" id="KW-0496">Mitochondrion</keyword>
<feature type="active site" evidence="11 12">
    <location>
        <position position="962"/>
    </location>
</feature>
<feature type="compositionally biased region" description="Low complexity" evidence="14">
    <location>
        <begin position="84"/>
        <end position="101"/>
    </location>
</feature>
<evidence type="ECO:0000313" key="19">
    <source>
        <dbReference type="EMBL" id="CAF3966525.1"/>
    </source>
</evidence>
<keyword evidence="5 11" id="KW-0720">Serine protease</keyword>
<keyword evidence="21" id="KW-1185">Reference proteome</keyword>
<feature type="region of interest" description="Disordered" evidence="14">
    <location>
        <begin position="68"/>
        <end position="123"/>
    </location>
</feature>
<dbReference type="GO" id="GO:0051131">
    <property type="term" value="P:chaperone-mediated protein complex assembly"/>
    <property type="evidence" value="ECO:0007669"/>
    <property type="project" value="UniProtKB-UniRule"/>
</dbReference>
<keyword evidence="4 11" id="KW-0378">Hydrolase</keyword>
<proteinExistence type="inferred from homology"/>
<evidence type="ECO:0000256" key="7">
    <source>
        <dbReference type="ARBA" id="ARBA00022946"/>
    </source>
</evidence>
<dbReference type="NCBIfam" id="TIGR00763">
    <property type="entry name" value="lon"/>
    <property type="match status" value="1"/>
</dbReference>
<keyword evidence="7" id="KW-0809">Transit peptide</keyword>
<keyword evidence="3 11" id="KW-0547">Nucleotide-binding</keyword>
<dbReference type="InterPro" id="IPR027503">
    <property type="entry name" value="Lonm_euk"/>
</dbReference>
<reference evidence="18" key="1">
    <citation type="submission" date="2021-02" db="EMBL/GenBank/DDBJ databases">
        <authorList>
            <person name="Nowell W R."/>
        </authorList>
    </citation>
    <scope>NUCLEOTIDE SEQUENCE</scope>
</reference>
<dbReference type="SMART" id="SM00464">
    <property type="entry name" value="LON"/>
    <property type="match status" value="1"/>
</dbReference>
<protein>
    <recommendedName>
        <fullName evidence="11">Lon protease homolog, mitochondrial</fullName>
        <ecNumber evidence="11">3.4.21.53</ecNumber>
    </recommendedName>
</protein>
<dbReference type="Gene3D" id="1.10.8.60">
    <property type="match status" value="1"/>
</dbReference>
<evidence type="ECO:0000259" key="15">
    <source>
        <dbReference type="PROSITE" id="PS51786"/>
    </source>
</evidence>
<comment type="function">
    <text evidence="11">ATP-dependent serine protease that mediates the selective degradation of misfolded, unassembled or oxidatively damaged polypeptides as well as certain short-lived regulatory proteins in the mitochondrial matrix. May also have a chaperone function in the assembly of inner membrane protein complexes. Participates in the regulation of mitochondrial gene expression and in the maintenance of the integrity of the mitochondrial genome. Binds to mitochondrial DNA in a site-specific manner.</text>
</comment>
<evidence type="ECO:0000256" key="11">
    <source>
        <dbReference type="HAMAP-Rule" id="MF_03120"/>
    </source>
</evidence>
<dbReference type="PROSITE" id="PS01046">
    <property type="entry name" value="LON_SER"/>
    <property type="match status" value="1"/>
</dbReference>
<dbReference type="InterPro" id="IPR004815">
    <property type="entry name" value="Lon_bac/euk-typ"/>
</dbReference>
<comment type="subcellular location">
    <subcellularLocation>
        <location evidence="1 11">Mitochondrion matrix</location>
    </subcellularLocation>
</comment>
<dbReference type="Pfam" id="PF00004">
    <property type="entry name" value="AAA"/>
    <property type="match status" value="1"/>
</dbReference>
<dbReference type="EMBL" id="CAJNRF010003334">
    <property type="protein sequence ID" value="CAF2049723.1"/>
    <property type="molecule type" value="Genomic_DNA"/>
</dbReference>
<dbReference type="InterPro" id="IPR027065">
    <property type="entry name" value="Lon_Prtase"/>
</dbReference>
<comment type="catalytic activity">
    <reaction evidence="10 11">
        <text>Hydrolysis of proteins in presence of ATP.</text>
        <dbReference type="EC" id="3.4.21.53"/>
    </reaction>
</comment>
<evidence type="ECO:0000256" key="1">
    <source>
        <dbReference type="ARBA" id="ARBA00004305"/>
    </source>
</evidence>
<feature type="domain" description="Lon proteolytic" evidence="15">
    <location>
        <begin position="813"/>
        <end position="1013"/>
    </location>
</feature>
<dbReference type="EMBL" id="CAJNRG010005178">
    <property type="protein sequence ID" value="CAF2073185.1"/>
    <property type="molecule type" value="Genomic_DNA"/>
</dbReference>
<feature type="region of interest" description="Disordered" evidence="14">
    <location>
        <begin position="276"/>
        <end position="318"/>
    </location>
</feature>
<dbReference type="EMBL" id="CAJOBG010005126">
    <property type="protein sequence ID" value="CAF4140445.1"/>
    <property type="molecule type" value="Genomic_DNA"/>
</dbReference>
<dbReference type="PANTHER" id="PTHR43718:SF2">
    <property type="entry name" value="LON PROTEASE HOMOLOG, MITOCHONDRIAL"/>
    <property type="match status" value="1"/>
</dbReference>
<dbReference type="SUPFAM" id="SSF88697">
    <property type="entry name" value="PUA domain-like"/>
    <property type="match status" value="1"/>
</dbReference>
<dbReference type="EMBL" id="CAJOBF010001596">
    <property type="protein sequence ID" value="CAF3966525.1"/>
    <property type="molecule type" value="Genomic_DNA"/>
</dbReference>
<dbReference type="SUPFAM" id="SSF52540">
    <property type="entry name" value="P-loop containing nucleoside triphosphate hydrolases"/>
    <property type="match status" value="1"/>
</dbReference>
<evidence type="ECO:0000313" key="20">
    <source>
        <dbReference type="EMBL" id="CAF4140445.1"/>
    </source>
</evidence>
<keyword evidence="8 11" id="KW-0238">DNA-binding</keyword>
<dbReference type="InterPro" id="IPR003959">
    <property type="entry name" value="ATPase_AAA_core"/>
</dbReference>
<dbReference type="FunFam" id="3.40.50.300:FF:000021">
    <property type="entry name" value="Lon protease homolog"/>
    <property type="match status" value="1"/>
</dbReference>
<evidence type="ECO:0000256" key="6">
    <source>
        <dbReference type="ARBA" id="ARBA00022840"/>
    </source>
</evidence>
<dbReference type="Proteomes" id="UP000663866">
    <property type="component" value="Unassembled WGS sequence"/>
</dbReference>
<dbReference type="GO" id="GO:0043565">
    <property type="term" value="F:sequence-specific DNA binding"/>
    <property type="evidence" value="ECO:0007669"/>
    <property type="project" value="UniProtKB-UniRule"/>
</dbReference>
<dbReference type="InterPro" id="IPR020568">
    <property type="entry name" value="Ribosomal_Su5_D2-typ_SF"/>
</dbReference>
<dbReference type="SMART" id="SM00382">
    <property type="entry name" value="AAA"/>
    <property type="match status" value="1"/>
</dbReference>
<feature type="active site" evidence="11 12">
    <location>
        <position position="919"/>
    </location>
</feature>
<dbReference type="GO" id="GO:0004252">
    <property type="term" value="F:serine-type endopeptidase activity"/>
    <property type="evidence" value="ECO:0007669"/>
    <property type="project" value="UniProtKB-UniRule"/>
</dbReference>
<evidence type="ECO:0000256" key="14">
    <source>
        <dbReference type="SAM" id="MobiDB-lite"/>
    </source>
</evidence>
<dbReference type="GO" id="GO:0005524">
    <property type="term" value="F:ATP binding"/>
    <property type="evidence" value="ECO:0007669"/>
    <property type="project" value="UniProtKB-UniRule"/>
</dbReference>
<dbReference type="HAMAP" id="MF_03120">
    <property type="entry name" value="lonm_euk"/>
    <property type="match status" value="1"/>
</dbReference>
<evidence type="ECO:0000256" key="2">
    <source>
        <dbReference type="ARBA" id="ARBA00022670"/>
    </source>
</evidence>
<dbReference type="InterPro" id="IPR008268">
    <property type="entry name" value="Peptidase_S16_AS"/>
</dbReference>
<dbReference type="GO" id="GO:0016887">
    <property type="term" value="F:ATP hydrolysis activity"/>
    <property type="evidence" value="ECO:0007669"/>
    <property type="project" value="UniProtKB-UniRule"/>
</dbReference>
<dbReference type="Gene3D" id="3.30.230.10">
    <property type="match status" value="1"/>
</dbReference>
<dbReference type="InterPro" id="IPR008269">
    <property type="entry name" value="Lon_proteolytic"/>
</dbReference>
<comment type="similarity">
    <text evidence="11 12 13">Belongs to the peptidase S16 family.</text>
</comment>
<dbReference type="GO" id="GO:0007005">
    <property type="term" value="P:mitochondrion organization"/>
    <property type="evidence" value="ECO:0007669"/>
    <property type="project" value="TreeGrafter"/>
</dbReference>
<evidence type="ECO:0000256" key="9">
    <source>
        <dbReference type="ARBA" id="ARBA00023128"/>
    </source>
</evidence>
<evidence type="ECO:0000313" key="18">
    <source>
        <dbReference type="EMBL" id="CAF2073185.1"/>
    </source>
</evidence>
<dbReference type="GO" id="GO:0004176">
    <property type="term" value="F:ATP-dependent peptidase activity"/>
    <property type="evidence" value="ECO:0007669"/>
    <property type="project" value="UniProtKB-UniRule"/>
</dbReference>
<evidence type="ECO:0000256" key="4">
    <source>
        <dbReference type="ARBA" id="ARBA00022801"/>
    </source>
</evidence>
<evidence type="ECO:0000256" key="3">
    <source>
        <dbReference type="ARBA" id="ARBA00022741"/>
    </source>
</evidence>
<evidence type="ECO:0000259" key="16">
    <source>
        <dbReference type="PROSITE" id="PS51787"/>
    </source>
</evidence>
<gene>
    <name evidence="20" type="ORF">OVN521_LOCUS23038</name>
    <name evidence="19" type="ORF">UXM345_LOCUS14233</name>
    <name evidence="17" type="ORF">WKI299_LOCUS9922</name>
    <name evidence="18" type="ORF">XDN619_LOCUS12999</name>
</gene>
<dbReference type="InterPro" id="IPR003111">
    <property type="entry name" value="Lon_prtase_N"/>
</dbReference>
<sequence>MALRLLLSNRLTIPQRNSWTRFSRYYTPLAFEYRSIAPTNSSIYSHQHRYRTSLLSTHRQYHLSFKFASSSNPSGSKDGNAPPSSSASSSDGSSSFSSSNDGKNRNNDDDDDADGIHEPTDNTVPVVIQAGNPLMPVDVPENYPIVPLIPVSRHPLFPKFIKMLEITNKDLIELIRRKVKLNQPYAGIFLRKETSTADEKSSTSEPKTPESLKDKLMKTVTADVVKNLDEIYKIGSFVQIHEVHDMGDRLRMIVMAHRRIKIVGIAPDDVAIEDVDRRRAQSKSNGNRRRPRRKDDSVIAEETSAEPSPPSPTDKQEPVVVNKILMIDTENVTHDDYEQTPELKAITAELVKTIRDIVALNPFYRESIAALIHSGQRADHPVYLSDLGAALTSAEGEEQQAIMEEMNIPNRLMLTLNLLKKELEMSRLQQKIGKEVEEKVNKQHRKFMLMEQLRVIKKELGLEKDDKEAMNDKFLTRLKELTIPPHVKIVIDEELDRLNVLEKHSAEFNICTNYLDWLTNIPWGKISEEKTDLDRAQIILDEDHHGMEDIKKRILEFIAVSHLKKSTHGKILCFYGPPGVGKTSVAKSIARALNREYFRFSVGGMHDTAEIKGHRRTYVGAMPGKMIQCLKKTKTENPLVLIDEIDKIGRGGFHGDPSAALLEMLDPEQNANFLDHYLDVPIDLSKVLFICTANVLDTIPEPLRDRMEVIEVSGYVAEEKLAIANNYLIPQASKQTAIKSDIIEITDKALIYLIKAYCRESGVRNLQKHIEKIFRKVAFKVVKEGEKKMIIDEGNLHEFVGKPVYTSDRMYELTPPGVSMGLAWTANGGSVLFIESRFTNPIDAFDTSSSDKKDDKTSGASGSLILTGKLGDVMKESCTIALTYAKSFLQQLDPKNRSLRVGHIHVHVPEGATPKDGPSAGCTIVTALLSLGLNKPIRQDVAMTGEVSLTGRVLPVGGIKEKVIAAKRANVHTVILPYENQKDYNDLQDFIKDGLIVHFAKTYADVYKIIFDDQ</sequence>
<keyword evidence="6 11" id="KW-0067">ATP-binding</keyword>
<dbReference type="Gene3D" id="2.30.130.40">
    <property type="entry name" value="LON domain-like"/>
    <property type="match status" value="1"/>
</dbReference>
<evidence type="ECO:0000256" key="5">
    <source>
        <dbReference type="ARBA" id="ARBA00022825"/>
    </source>
</evidence>
<dbReference type="Pfam" id="PF05362">
    <property type="entry name" value="Lon_C"/>
    <property type="match status" value="2"/>
</dbReference>
<feature type="domain" description="Lon N-terminal" evidence="16">
    <location>
        <begin position="146"/>
        <end position="423"/>
    </location>
</feature>
<keyword evidence="2 11" id="KW-0645">Protease</keyword>
<dbReference type="GO" id="GO:0070407">
    <property type="term" value="P:oxidation-dependent protein catabolic process"/>
    <property type="evidence" value="ECO:0007669"/>
    <property type="project" value="UniProtKB-UniRule"/>
</dbReference>
<dbReference type="Proteomes" id="UP000663887">
    <property type="component" value="Unassembled WGS sequence"/>
</dbReference>
<comment type="subunit">
    <text evidence="11">Homohexamer or homoheptamer. Organized in a ring with a central cavity.</text>
</comment>
<name>A0A816RC90_9BILA</name>
<dbReference type="FunFam" id="3.30.230.10:FF:000015">
    <property type="entry name" value="Lon protease homolog, mitochondrial"/>
    <property type="match status" value="1"/>
</dbReference>
<evidence type="ECO:0000256" key="10">
    <source>
        <dbReference type="ARBA" id="ARBA00050665"/>
    </source>
</evidence>
<dbReference type="Pfam" id="PF22667">
    <property type="entry name" value="Lon_lid"/>
    <property type="match status" value="1"/>
</dbReference>
<dbReference type="InterPro" id="IPR014721">
    <property type="entry name" value="Ribsml_uS5_D2-typ_fold_subgr"/>
</dbReference>
<accession>A0A816RC90</accession>
<evidence type="ECO:0000313" key="21">
    <source>
        <dbReference type="Proteomes" id="UP000663866"/>
    </source>
</evidence>
<dbReference type="GO" id="GO:0034599">
    <property type="term" value="P:cellular response to oxidative stress"/>
    <property type="evidence" value="ECO:0007669"/>
    <property type="project" value="UniProtKB-UniRule"/>
</dbReference>
<dbReference type="PANTHER" id="PTHR43718">
    <property type="entry name" value="LON PROTEASE"/>
    <property type="match status" value="1"/>
</dbReference>
<dbReference type="PROSITE" id="PS51786">
    <property type="entry name" value="LON_PROTEOLYTIC"/>
    <property type="match status" value="1"/>
</dbReference>
<dbReference type="PROSITE" id="PS51787">
    <property type="entry name" value="LON_N"/>
    <property type="match status" value="1"/>
</dbReference>
<dbReference type="Proteomes" id="UP000663856">
    <property type="component" value="Unassembled WGS sequence"/>
</dbReference>
<dbReference type="PRINTS" id="PR00830">
    <property type="entry name" value="ENDOLAPTASE"/>
</dbReference>
<dbReference type="Proteomes" id="UP000663842">
    <property type="component" value="Unassembled WGS sequence"/>
</dbReference>
<evidence type="ECO:0000256" key="8">
    <source>
        <dbReference type="ARBA" id="ARBA00023125"/>
    </source>
</evidence>
<dbReference type="GO" id="GO:0003697">
    <property type="term" value="F:single-stranded DNA binding"/>
    <property type="evidence" value="ECO:0007669"/>
    <property type="project" value="TreeGrafter"/>
</dbReference>
<dbReference type="InterPro" id="IPR003593">
    <property type="entry name" value="AAA+_ATPase"/>
</dbReference>
<dbReference type="InterPro" id="IPR046336">
    <property type="entry name" value="Lon_prtase_N_sf"/>
</dbReference>
<dbReference type="Gene3D" id="1.20.5.5270">
    <property type="match status" value="1"/>
</dbReference>
<dbReference type="GO" id="GO:0006515">
    <property type="term" value="P:protein quality control for misfolded or incompletely synthesized proteins"/>
    <property type="evidence" value="ECO:0007669"/>
    <property type="project" value="UniProtKB-UniRule"/>
</dbReference>
<organism evidence="18 22">
    <name type="scientific">Rotaria magnacalcarata</name>
    <dbReference type="NCBI Taxonomy" id="392030"/>
    <lineage>
        <taxon>Eukaryota</taxon>
        <taxon>Metazoa</taxon>
        <taxon>Spiralia</taxon>
        <taxon>Gnathifera</taxon>
        <taxon>Rotifera</taxon>
        <taxon>Eurotatoria</taxon>
        <taxon>Bdelloidea</taxon>
        <taxon>Philodinida</taxon>
        <taxon>Philodinidae</taxon>
        <taxon>Rotaria</taxon>
    </lineage>
</organism>
<evidence type="ECO:0000256" key="12">
    <source>
        <dbReference type="PROSITE-ProRule" id="PRU01122"/>
    </source>
</evidence>
<feature type="binding site" evidence="11">
    <location>
        <begin position="576"/>
        <end position="583"/>
    </location>
    <ligand>
        <name>ATP</name>
        <dbReference type="ChEBI" id="CHEBI:30616"/>
    </ligand>
</feature>
<dbReference type="AlphaFoldDB" id="A0A816RC90"/>